<evidence type="ECO:0000256" key="1">
    <source>
        <dbReference type="SAM" id="MobiDB-lite"/>
    </source>
</evidence>
<feature type="compositionally biased region" description="Polar residues" evidence="1">
    <location>
        <begin position="111"/>
        <end position="121"/>
    </location>
</feature>
<keyword evidence="2" id="KW-0812">Transmembrane</keyword>
<name>A0A4Y6UYA1_SACBS</name>
<dbReference type="KEGG" id="saca:FFV09_15495"/>
<feature type="region of interest" description="Disordered" evidence="1">
    <location>
        <begin position="443"/>
        <end position="474"/>
    </location>
</feature>
<dbReference type="Proteomes" id="UP000316968">
    <property type="component" value="Chromosome"/>
</dbReference>
<protein>
    <submittedName>
        <fullName evidence="3">Zinc-ribbon domain-containing protein</fullName>
    </submittedName>
</protein>
<proteinExistence type="predicted"/>
<dbReference type="EMBL" id="CP041217">
    <property type="protein sequence ID" value="QDH22124.1"/>
    <property type="molecule type" value="Genomic_DNA"/>
</dbReference>
<accession>A0A4Y6UYA1</accession>
<feature type="compositionally biased region" description="Low complexity" evidence="1">
    <location>
        <begin position="131"/>
        <end position="140"/>
    </location>
</feature>
<dbReference type="OrthoDB" id="1822804at2"/>
<feature type="transmembrane region" description="Helical" evidence="2">
    <location>
        <begin position="215"/>
        <end position="238"/>
    </location>
</feature>
<keyword evidence="4" id="KW-1185">Reference proteome</keyword>
<feature type="region of interest" description="Disordered" evidence="1">
    <location>
        <begin position="61"/>
        <end position="182"/>
    </location>
</feature>
<gene>
    <name evidence="3" type="ORF">FFV09_15495</name>
</gene>
<dbReference type="AlphaFoldDB" id="A0A4Y6UYA1"/>
<evidence type="ECO:0000256" key="2">
    <source>
        <dbReference type="SAM" id="Phobius"/>
    </source>
</evidence>
<feature type="compositionally biased region" description="Basic and acidic residues" evidence="1">
    <location>
        <begin position="443"/>
        <end position="468"/>
    </location>
</feature>
<feature type="compositionally biased region" description="Pro residues" evidence="1">
    <location>
        <begin position="157"/>
        <end position="174"/>
    </location>
</feature>
<evidence type="ECO:0000313" key="3">
    <source>
        <dbReference type="EMBL" id="QDH22124.1"/>
    </source>
</evidence>
<keyword evidence="2" id="KW-0472">Membrane</keyword>
<evidence type="ECO:0000313" key="4">
    <source>
        <dbReference type="Proteomes" id="UP000316968"/>
    </source>
</evidence>
<keyword evidence="2" id="KW-1133">Transmembrane helix</keyword>
<sequence>MLHYEQPNKQRGLASLLVPYLLIRNAYLQEGLTMYCTKCGAKQPEDAAYCAACGTRLIKQEPQPAAPPAPTQVQAATESTPERTAQPTPDPALQPVSKPTPESAEQPAASEPTSQPTSRSTPEPAAPPVSAPAAQAASEPTLNLGSPPSSEPVLNPAAPPSSEPAPAPAAPPSSAPRLESMQPTAGELPSVLLTRSDPPGSGSGYRYPEPKPTFAARYGSLLALLSLIVLVAGGWYGWNQYRAGIDRQAAQLEALAGELARGGDYSAALDRLAEAAELRPEDASIAADAESLHAALRAQGELEQVAARLDGGDLEASEQSLNELEAELGTRPSELLQRERDAAAAQRGRLELLRAEQQLEASDDAEALITLLGGVGEADTAEARDMRERIVDKIVSVSSAQAESMLREHNYSSAAAIVETALGYASANTALLELNGRIETEERAAEERREADKAEAEEQRRAEEEARVAAEAAAQAAAENQAAQQAAAQDQAEYTVQAFYDELSGWNYGGAYALLGSRWQKGTGYADFANGYTNTLSVVINSIDSAPVDGNTEVTIFITAEEITDAGTVYSTYRSVYQVGYENGIMKILSGKGEKLS</sequence>
<organism evidence="3 4">
    <name type="scientific">Saccharibacillus brassicae</name>
    <dbReference type="NCBI Taxonomy" id="2583377"/>
    <lineage>
        <taxon>Bacteria</taxon>
        <taxon>Bacillati</taxon>
        <taxon>Bacillota</taxon>
        <taxon>Bacilli</taxon>
        <taxon>Bacillales</taxon>
        <taxon>Paenibacillaceae</taxon>
        <taxon>Saccharibacillus</taxon>
    </lineage>
</organism>
<reference evidence="3 4" key="1">
    <citation type="submission" date="2019-06" db="EMBL/GenBank/DDBJ databases">
        <title>Saccharibacillus brassicae sp. nov., an endophytic bacterium isolated from Chinese cabbage seeds (Brassica pekinensis).</title>
        <authorList>
            <person name="Jiang L."/>
            <person name="Lee J."/>
            <person name="Kim S.W."/>
        </authorList>
    </citation>
    <scope>NUCLEOTIDE SEQUENCE [LARGE SCALE GENOMIC DNA]</scope>
    <source>
        <strain evidence="4">KCTC 43072 / ATSA2</strain>
    </source>
</reference>